<dbReference type="InterPro" id="IPR041129">
    <property type="entry name" value="CdiI_2"/>
</dbReference>
<gene>
    <name evidence="3" type="ORF">BLA24064_05971</name>
    <name evidence="2" type="ORF">F7R21_27945</name>
</gene>
<dbReference type="RefSeq" id="WP_151067552.1">
    <property type="nucleotide sequence ID" value="NZ_CABVPL010000071.1"/>
</dbReference>
<evidence type="ECO:0000313" key="5">
    <source>
        <dbReference type="Proteomes" id="UP000494222"/>
    </source>
</evidence>
<evidence type="ECO:0000313" key="4">
    <source>
        <dbReference type="Proteomes" id="UP000430232"/>
    </source>
</evidence>
<reference evidence="2 4" key="1">
    <citation type="submission" date="2019-09" db="EMBL/GenBank/DDBJ databases">
        <title>Draft genome sequences of 48 bacterial type strains from the CCUG.</title>
        <authorList>
            <person name="Tunovic T."/>
            <person name="Pineiro-Iglesias B."/>
            <person name="Unosson C."/>
            <person name="Inganas E."/>
            <person name="Ohlen M."/>
            <person name="Cardew S."/>
            <person name="Jensie-Markopoulos S."/>
            <person name="Salva-Serra F."/>
            <person name="Jaen-Luchoro D."/>
            <person name="Karlsson R."/>
            <person name="Svensson-Stadler L."/>
            <person name="Chun J."/>
            <person name="Moore E."/>
        </authorList>
    </citation>
    <scope>NUCLEOTIDE SEQUENCE [LARGE SCALE GENOMIC DNA]</scope>
    <source>
        <strain evidence="2 4">CCUG 54555</strain>
    </source>
</reference>
<sequence length="96" mass="11238">MLSTQRPHMYEIFGAYFNQDFDIWGNTIDEIVKCYKDDSTASDRSELILEIDQFIAEHPRDLESAFYANYNNGFDPVLWGYNAASFLEELKRLLAE</sequence>
<name>A0A6H9SLP0_9BURK</name>
<dbReference type="OrthoDB" id="8852337at2"/>
<dbReference type="AlphaFoldDB" id="A0A6H9SLP0"/>
<dbReference type="Pfam" id="PF18593">
    <property type="entry name" value="CdiI_2"/>
    <property type="match status" value="1"/>
</dbReference>
<reference evidence="3 5" key="2">
    <citation type="submission" date="2019-09" db="EMBL/GenBank/DDBJ databases">
        <authorList>
            <person name="Depoorter E."/>
        </authorList>
    </citation>
    <scope>NUCLEOTIDE SEQUENCE [LARGE SCALE GENOMIC DNA]</scope>
    <source>
        <strain evidence="3">LMG 24064</strain>
    </source>
</reference>
<proteinExistence type="predicted"/>
<dbReference type="EMBL" id="CABVPL010000071">
    <property type="protein sequence ID" value="VWC24092.1"/>
    <property type="molecule type" value="Genomic_DNA"/>
</dbReference>
<dbReference type="GeneID" id="99793269"/>
<evidence type="ECO:0000313" key="3">
    <source>
        <dbReference type="EMBL" id="VWC24092.1"/>
    </source>
</evidence>
<organism evidence="2 4">
    <name type="scientific">Burkholderia latens</name>
    <dbReference type="NCBI Taxonomy" id="488446"/>
    <lineage>
        <taxon>Bacteria</taxon>
        <taxon>Pseudomonadati</taxon>
        <taxon>Pseudomonadota</taxon>
        <taxon>Betaproteobacteria</taxon>
        <taxon>Burkholderiales</taxon>
        <taxon>Burkholderiaceae</taxon>
        <taxon>Burkholderia</taxon>
        <taxon>Burkholderia cepacia complex</taxon>
    </lineage>
</organism>
<evidence type="ECO:0000313" key="2">
    <source>
        <dbReference type="EMBL" id="KAB0633354.1"/>
    </source>
</evidence>
<protein>
    <recommendedName>
        <fullName evidence="1">CdiI immunity protein domain-containing protein</fullName>
    </recommendedName>
</protein>
<evidence type="ECO:0000259" key="1">
    <source>
        <dbReference type="Pfam" id="PF18593"/>
    </source>
</evidence>
<dbReference type="Proteomes" id="UP000494222">
    <property type="component" value="Unassembled WGS sequence"/>
</dbReference>
<dbReference type="Proteomes" id="UP000430232">
    <property type="component" value="Unassembled WGS sequence"/>
</dbReference>
<feature type="domain" description="CdiI immunity protein" evidence="1">
    <location>
        <begin position="7"/>
        <end position="93"/>
    </location>
</feature>
<keyword evidence="4" id="KW-1185">Reference proteome</keyword>
<accession>A0A6H9SLP0</accession>
<dbReference type="EMBL" id="VZOJ01000113">
    <property type="protein sequence ID" value="KAB0633354.1"/>
    <property type="molecule type" value="Genomic_DNA"/>
</dbReference>